<evidence type="ECO:0000256" key="1">
    <source>
        <dbReference type="SAM" id="Phobius"/>
    </source>
</evidence>
<dbReference type="RefSeq" id="WP_202229168.1">
    <property type="nucleotide sequence ID" value="NZ_BAAALZ010000002.1"/>
</dbReference>
<dbReference type="EMBL" id="JACCBD010000001">
    <property type="protein sequence ID" value="NYD25682.1"/>
    <property type="molecule type" value="Genomic_DNA"/>
</dbReference>
<feature type="domain" description="Chlorhexidine efflux transporter" evidence="2">
    <location>
        <begin position="119"/>
        <end position="180"/>
    </location>
</feature>
<feature type="transmembrane region" description="Helical" evidence="1">
    <location>
        <begin position="56"/>
        <end position="79"/>
    </location>
</feature>
<proteinExistence type="predicted"/>
<evidence type="ECO:0000313" key="4">
    <source>
        <dbReference type="Proteomes" id="UP000586095"/>
    </source>
</evidence>
<keyword evidence="1" id="KW-0472">Membrane</keyword>
<keyword evidence="1" id="KW-0812">Transmembrane</keyword>
<dbReference type="NCBIfam" id="NF033664">
    <property type="entry name" value="PACE_transport"/>
    <property type="match status" value="1"/>
</dbReference>
<keyword evidence="4" id="KW-1185">Reference proteome</keyword>
<evidence type="ECO:0000313" key="3">
    <source>
        <dbReference type="EMBL" id="NYD25682.1"/>
    </source>
</evidence>
<feature type="transmembrane region" description="Helical" evidence="1">
    <location>
        <begin position="155"/>
        <end position="175"/>
    </location>
</feature>
<dbReference type="AlphaFoldDB" id="A0A852RG51"/>
<dbReference type="Pfam" id="PF05232">
    <property type="entry name" value="BTP"/>
    <property type="match status" value="2"/>
</dbReference>
<name>A0A852RG51_9MICO</name>
<gene>
    <name evidence="3" type="ORF">BJ960_000485</name>
</gene>
<sequence>MTGPGHHDLSIAPATATLSIPTTGTIQAAGVPSLPAAAASTDAAPRAAMHPILRRVIYVGGYEILSVLFTVFVLGGMLGHSGGQATLTAILLSTTATIWNYAWNTLFERAERRFGWTGRGVFVRLGHAFGYEGGVLVFTIPLVAFMLKVSLVEAFMIEASLLVFFLVFTYVYSWAFDKLVGLPESAK</sequence>
<keyword evidence="1" id="KW-1133">Transmembrane helix</keyword>
<feature type="transmembrane region" description="Helical" evidence="1">
    <location>
        <begin position="128"/>
        <end position="149"/>
    </location>
</feature>
<protein>
    <submittedName>
        <fullName evidence="3">Putative membrane protein</fullName>
    </submittedName>
</protein>
<comment type="caution">
    <text evidence="3">The sequence shown here is derived from an EMBL/GenBank/DDBJ whole genome shotgun (WGS) entry which is preliminary data.</text>
</comment>
<feature type="domain" description="Chlorhexidine efflux transporter" evidence="2">
    <location>
        <begin position="51"/>
        <end position="113"/>
    </location>
</feature>
<evidence type="ECO:0000259" key="2">
    <source>
        <dbReference type="Pfam" id="PF05232"/>
    </source>
</evidence>
<dbReference type="InterPro" id="IPR058208">
    <property type="entry name" value="PACE"/>
</dbReference>
<dbReference type="Proteomes" id="UP000586095">
    <property type="component" value="Unassembled WGS sequence"/>
</dbReference>
<reference evidence="3 4" key="1">
    <citation type="submission" date="2020-07" db="EMBL/GenBank/DDBJ databases">
        <title>Sequencing the genomes of 1000 actinobacteria strains.</title>
        <authorList>
            <person name="Klenk H.-P."/>
        </authorList>
    </citation>
    <scope>NUCLEOTIDE SEQUENCE [LARGE SCALE GENOMIC DNA]</scope>
    <source>
        <strain evidence="3 4">DSM 17380</strain>
    </source>
</reference>
<feature type="transmembrane region" description="Helical" evidence="1">
    <location>
        <begin position="85"/>
        <end position="107"/>
    </location>
</feature>
<organism evidence="3 4">
    <name type="scientific">Leucobacter aridicollis</name>
    <dbReference type="NCBI Taxonomy" id="283878"/>
    <lineage>
        <taxon>Bacteria</taxon>
        <taxon>Bacillati</taxon>
        <taxon>Actinomycetota</taxon>
        <taxon>Actinomycetes</taxon>
        <taxon>Micrococcales</taxon>
        <taxon>Microbacteriaceae</taxon>
        <taxon>Leucobacter</taxon>
    </lineage>
</organism>
<dbReference type="InterPro" id="IPR007896">
    <property type="entry name" value="BTP_bacteria"/>
</dbReference>
<accession>A0A852RG51</accession>